<keyword evidence="12" id="KW-1185">Reference proteome</keyword>
<evidence type="ECO:0000256" key="5">
    <source>
        <dbReference type="ARBA" id="ARBA00022771"/>
    </source>
</evidence>
<name>A0ABQ8ICF9_9ROSI</name>
<dbReference type="InterPro" id="IPR013083">
    <property type="entry name" value="Znf_RING/FYVE/PHD"/>
</dbReference>
<dbReference type="PANTHER" id="PTHR22937:SF136">
    <property type="entry name" value="RING-TYPE E3 UBIQUITIN TRANSFERASE"/>
    <property type="match status" value="1"/>
</dbReference>
<feature type="domain" description="RING-type" evidence="10">
    <location>
        <begin position="67"/>
        <end position="108"/>
    </location>
</feature>
<evidence type="ECO:0000256" key="7">
    <source>
        <dbReference type="ARBA" id="ARBA00022833"/>
    </source>
</evidence>
<keyword evidence="7" id="KW-0862">Zinc</keyword>
<keyword evidence="6" id="KW-0833">Ubl conjugation pathway</keyword>
<dbReference type="Pfam" id="PF13639">
    <property type="entry name" value="zf-RING_2"/>
    <property type="match status" value="1"/>
</dbReference>
<comment type="catalytic activity">
    <reaction evidence="1">
        <text>S-ubiquitinyl-[E2 ubiquitin-conjugating enzyme]-L-cysteine + [acceptor protein]-L-lysine = [E2 ubiquitin-conjugating enzyme]-L-cysteine + N(6)-ubiquitinyl-[acceptor protein]-L-lysine.</text>
        <dbReference type="EC" id="2.3.2.27"/>
    </reaction>
</comment>
<dbReference type="InterPro" id="IPR045191">
    <property type="entry name" value="MBR1/2-like"/>
</dbReference>
<evidence type="ECO:0000256" key="2">
    <source>
        <dbReference type="ARBA" id="ARBA00012483"/>
    </source>
</evidence>
<dbReference type="PANTHER" id="PTHR22937">
    <property type="entry name" value="E3 UBIQUITIN-PROTEIN LIGASE RNF165"/>
    <property type="match status" value="1"/>
</dbReference>
<comment type="caution">
    <text evidence="11">The sequence shown here is derived from an EMBL/GenBank/DDBJ whole genome shotgun (WGS) entry which is preliminary data.</text>
</comment>
<accession>A0ABQ8ICF9</accession>
<evidence type="ECO:0000256" key="4">
    <source>
        <dbReference type="ARBA" id="ARBA00022723"/>
    </source>
</evidence>
<evidence type="ECO:0000259" key="10">
    <source>
        <dbReference type="PROSITE" id="PS50089"/>
    </source>
</evidence>
<evidence type="ECO:0000256" key="8">
    <source>
        <dbReference type="PROSITE-ProRule" id="PRU00175"/>
    </source>
</evidence>
<dbReference type="SMART" id="SM00184">
    <property type="entry name" value="RING"/>
    <property type="match status" value="1"/>
</dbReference>
<protein>
    <recommendedName>
        <fullName evidence="2">RING-type E3 ubiquitin transferase</fullName>
        <ecNumber evidence="2">2.3.2.27</ecNumber>
    </recommendedName>
</protein>
<dbReference type="PROSITE" id="PS50089">
    <property type="entry name" value="ZF_RING_2"/>
    <property type="match status" value="1"/>
</dbReference>
<dbReference type="EMBL" id="JAFEMO010000003">
    <property type="protein sequence ID" value="KAH7573972.1"/>
    <property type="molecule type" value="Genomic_DNA"/>
</dbReference>
<dbReference type="Proteomes" id="UP000827721">
    <property type="component" value="Unassembled WGS sequence"/>
</dbReference>
<keyword evidence="5 8" id="KW-0863">Zinc-finger</keyword>
<evidence type="ECO:0000313" key="11">
    <source>
        <dbReference type="EMBL" id="KAH7573972.1"/>
    </source>
</evidence>
<evidence type="ECO:0000256" key="3">
    <source>
        <dbReference type="ARBA" id="ARBA00022679"/>
    </source>
</evidence>
<reference evidence="11 12" key="1">
    <citation type="submission" date="2021-02" db="EMBL/GenBank/DDBJ databases">
        <title>Plant Genome Project.</title>
        <authorList>
            <person name="Zhang R.-G."/>
        </authorList>
    </citation>
    <scope>NUCLEOTIDE SEQUENCE [LARGE SCALE GENOMIC DNA]</scope>
    <source>
        <tissue evidence="11">Leaves</tissue>
    </source>
</reference>
<dbReference type="EC" id="2.3.2.27" evidence="2"/>
<dbReference type="Gene3D" id="3.30.40.10">
    <property type="entry name" value="Zinc/RING finger domain, C3HC4 (zinc finger)"/>
    <property type="match status" value="1"/>
</dbReference>
<organism evidence="11 12">
    <name type="scientific">Xanthoceras sorbifolium</name>
    <dbReference type="NCBI Taxonomy" id="99658"/>
    <lineage>
        <taxon>Eukaryota</taxon>
        <taxon>Viridiplantae</taxon>
        <taxon>Streptophyta</taxon>
        <taxon>Embryophyta</taxon>
        <taxon>Tracheophyta</taxon>
        <taxon>Spermatophyta</taxon>
        <taxon>Magnoliopsida</taxon>
        <taxon>eudicotyledons</taxon>
        <taxon>Gunneridae</taxon>
        <taxon>Pentapetalae</taxon>
        <taxon>rosids</taxon>
        <taxon>malvids</taxon>
        <taxon>Sapindales</taxon>
        <taxon>Sapindaceae</taxon>
        <taxon>Xanthoceroideae</taxon>
        <taxon>Xanthoceras</taxon>
    </lineage>
</organism>
<evidence type="ECO:0000256" key="1">
    <source>
        <dbReference type="ARBA" id="ARBA00000900"/>
    </source>
</evidence>
<feature type="signal peptide" evidence="9">
    <location>
        <begin position="1"/>
        <end position="20"/>
    </location>
</feature>
<sequence>MSSCSLAYSILLLSLQELLALEERMGSVSTALTEESLSKCIKTSIYESAPIKDATPSCSGSHDDVKCSICQEEYAVGDELGRLHCQHRYHVVCVQQWLRLKNWCPICKAAAEPSLPSSPPS</sequence>
<gene>
    <name evidence="11" type="ORF">JRO89_XS03G0233600</name>
</gene>
<proteinExistence type="predicted"/>
<keyword evidence="9" id="KW-0732">Signal</keyword>
<evidence type="ECO:0000256" key="6">
    <source>
        <dbReference type="ARBA" id="ARBA00022786"/>
    </source>
</evidence>
<evidence type="ECO:0000313" key="12">
    <source>
        <dbReference type="Proteomes" id="UP000827721"/>
    </source>
</evidence>
<keyword evidence="3" id="KW-0808">Transferase</keyword>
<dbReference type="SUPFAM" id="SSF57850">
    <property type="entry name" value="RING/U-box"/>
    <property type="match status" value="1"/>
</dbReference>
<dbReference type="InterPro" id="IPR001841">
    <property type="entry name" value="Znf_RING"/>
</dbReference>
<feature type="chain" id="PRO_5047166293" description="RING-type E3 ubiquitin transferase" evidence="9">
    <location>
        <begin position="21"/>
        <end position="121"/>
    </location>
</feature>
<keyword evidence="4" id="KW-0479">Metal-binding</keyword>
<evidence type="ECO:0000256" key="9">
    <source>
        <dbReference type="SAM" id="SignalP"/>
    </source>
</evidence>